<dbReference type="EMBL" id="QQBC01000009">
    <property type="protein sequence ID" value="RDI64074.1"/>
    <property type="molecule type" value="Genomic_DNA"/>
</dbReference>
<dbReference type="AlphaFoldDB" id="A0A370I421"/>
<keyword evidence="3" id="KW-1185">Reference proteome</keyword>
<protein>
    <recommendedName>
        <fullName evidence="1">DUF6194 domain-containing protein</fullName>
    </recommendedName>
</protein>
<dbReference type="Proteomes" id="UP000254869">
    <property type="component" value="Unassembled WGS sequence"/>
</dbReference>
<dbReference type="RefSeq" id="WP_067998822.1">
    <property type="nucleotide sequence ID" value="NZ_QQBC01000009.1"/>
</dbReference>
<proteinExistence type="predicted"/>
<evidence type="ECO:0000313" key="2">
    <source>
        <dbReference type="EMBL" id="RDI64074.1"/>
    </source>
</evidence>
<comment type="caution">
    <text evidence="2">The sequence shown here is derived from an EMBL/GenBank/DDBJ whole genome shotgun (WGS) entry which is preliminary data.</text>
</comment>
<dbReference type="STRING" id="1210086.GCA_001613105_03466"/>
<dbReference type="Pfam" id="PF19694">
    <property type="entry name" value="DUF6194"/>
    <property type="match status" value="1"/>
</dbReference>
<gene>
    <name evidence="2" type="ORF">DFR76_109415</name>
</gene>
<evidence type="ECO:0000313" key="3">
    <source>
        <dbReference type="Proteomes" id="UP000254869"/>
    </source>
</evidence>
<organism evidence="2 3">
    <name type="scientific">Nocardia pseudobrasiliensis</name>
    <dbReference type="NCBI Taxonomy" id="45979"/>
    <lineage>
        <taxon>Bacteria</taxon>
        <taxon>Bacillati</taxon>
        <taxon>Actinomycetota</taxon>
        <taxon>Actinomycetes</taxon>
        <taxon>Mycobacteriales</taxon>
        <taxon>Nocardiaceae</taxon>
        <taxon>Nocardia</taxon>
    </lineage>
</organism>
<dbReference type="InterPro" id="IPR045676">
    <property type="entry name" value="DUF6194"/>
</dbReference>
<evidence type="ECO:0000259" key="1">
    <source>
        <dbReference type="Pfam" id="PF19694"/>
    </source>
</evidence>
<reference evidence="2 3" key="1">
    <citation type="submission" date="2018-07" db="EMBL/GenBank/DDBJ databases">
        <title>Genomic Encyclopedia of Type Strains, Phase IV (KMG-IV): sequencing the most valuable type-strain genomes for metagenomic binning, comparative biology and taxonomic classification.</title>
        <authorList>
            <person name="Goeker M."/>
        </authorList>
    </citation>
    <scope>NUCLEOTIDE SEQUENCE [LARGE SCALE GENOMIC DNA]</scope>
    <source>
        <strain evidence="2 3">DSM 44290</strain>
    </source>
</reference>
<accession>A0A370I421</accession>
<sequence>MNADEIKQHIATKFDGLRVADHLGDTFFIYDPDGDLPPQWQMPFATIVTADNYDRVSALSDPDSYRLNIGLTRNRYTELFGPAPSRRDADGVYDTGSDYAARDLLMPHPSYAAQNWVCVVNPGAATLDTALALVDEAYAFAVRKYANRQARITERG</sequence>
<name>A0A370I421_9NOCA</name>
<feature type="domain" description="DUF6194" evidence="1">
    <location>
        <begin position="1"/>
        <end position="149"/>
    </location>
</feature>